<name>A0A699GHF0_TANCI</name>
<feature type="region of interest" description="Disordered" evidence="1">
    <location>
        <begin position="69"/>
        <end position="93"/>
    </location>
</feature>
<proteinExistence type="predicted"/>
<gene>
    <name evidence="2" type="ORF">Tci_000895</name>
</gene>
<evidence type="ECO:0000313" key="2">
    <source>
        <dbReference type="EMBL" id="GEU28917.1"/>
    </source>
</evidence>
<sequence>MENANPPMTLDLSFLPTVLHAKVVQELGELQTILAYIGSRLENVKQFLNGFVNLSNEIVMDDLEPDDELVDTPLVSPCLDSDDDDSNDGEVLN</sequence>
<protein>
    <submittedName>
        <fullName evidence="2">Uncharacterized protein</fullName>
    </submittedName>
</protein>
<evidence type="ECO:0000256" key="1">
    <source>
        <dbReference type="SAM" id="MobiDB-lite"/>
    </source>
</evidence>
<feature type="compositionally biased region" description="Acidic residues" evidence="1">
    <location>
        <begin position="80"/>
        <end position="93"/>
    </location>
</feature>
<dbReference type="EMBL" id="BKCJ010000030">
    <property type="protein sequence ID" value="GEU28917.1"/>
    <property type="molecule type" value="Genomic_DNA"/>
</dbReference>
<organism evidence="2">
    <name type="scientific">Tanacetum cinerariifolium</name>
    <name type="common">Dalmatian daisy</name>
    <name type="synonym">Chrysanthemum cinerariifolium</name>
    <dbReference type="NCBI Taxonomy" id="118510"/>
    <lineage>
        <taxon>Eukaryota</taxon>
        <taxon>Viridiplantae</taxon>
        <taxon>Streptophyta</taxon>
        <taxon>Embryophyta</taxon>
        <taxon>Tracheophyta</taxon>
        <taxon>Spermatophyta</taxon>
        <taxon>Magnoliopsida</taxon>
        <taxon>eudicotyledons</taxon>
        <taxon>Gunneridae</taxon>
        <taxon>Pentapetalae</taxon>
        <taxon>asterids</taxon>
        <taxon>campanulids</taxon>
        <taxon>Asterales</taxon>
        <taxon>Asteraceae</taxon>
        <taxon>Asteroideae</taxon>
        <taxon>Anthemideae</taxon>
        <taxon>Anthemidinae</taxon>
        <taxon>Tanacetum</taxon>
    </lineage>
</organism>
<dbReference type="AlphaFoldDB" id="A0A699GHF0"/>
<accession>A0A699GHF0</accession>
<comment type="caution">
    <text evidence="2">The sequence shown here is derived from an EMBL/GenBank/DDBJ whole genome shotgun (WGS) entry which is preliminary data.</text>
</comment>
<reference evidence="2" key="1">
    <citation type="journal article" date="2019" name="Sci. Rep.">
        <title>Draft genome of Tanacetum cinerariifolium, the natural source of mosquito coil.</title>
        <authorList>
            <person name="Yamashiro T."/>
            <person name="Shiraishi A."/>
            <person name="Satake H."/>
            <person name="Nakayama K."/>
        </authorList>
    </citation>
    <scope>NUCLEOTIDE SEQUENCE</scope>
</reference>